<dbReference type="EMBL" id="VWXT01000013">
    <property type="protein sequence ID" value="KAA6189421.1"/>
    <property type="molecule type" value="Genomic_DNA"/>
</dbReference>
<gene>
    <name evidence="2" type="ORF">F3K53_00670</name>
</gene>
<proteinExistence type="predicted"/>
<evidence type="ECO:0000313" key="3">
    <source>
        <dbReference type="Proteomes" id="UP000323909"/>
    </source>
</evidence>
<organism evidence="2 3">
    <name type="scientific">Pseudomonas veronii</name>
    <dbReference type="NCBI Taxonomy" id="76761"/>
    <lineage>
        <taxon>Bacteria</taxon>
        <taxon>Pseudomonadati</taxon>
        <taxon>Pseudomonadota</taxon>
        <taxon>Gammaproteobacteria</taxon>
        <taxon>Pseudomonadales</taxon>
        <taxon>Pseudomonadaceae</taxon>
        <taxon>Pseudomonas</taxon>
    </lineage>
</organism>
<protein>
    <submittedName>
        <fullName evidence="2">DUF2599 domain-containing protein</fullName>
    </submittedName>
</protein>
<evidence type="ECO:0000256" key="1">
    <source>
        <dbReference type="SAM" id="SignalP"/>
    </source>
</evidence>
<sequence>MKRIGHLILLSLSFLFSHANAQWSSGSPIDSITDGQNTLIAIQNQYHDTAVDCGTVNRPAFLCNGLLLRVTKKSNAYRVWDPSPTSIARASISFSFLRKDVKFSNFAWNLPDANGYIIYPNLLAPPGKIPVDVLCSFPKDSWDWHRDVPCGSITLENGKYFQASRLCSLQGITTAQQWLQHWNDSASSSDPYLSQCGFDVRKTVPAGSIPFMESIKAKNLLGFAPDWNDLQVTAWPPKSGSTLPIQTFFFTTKASLADAQANQQEFYTDTGIIVPILSLKLPTSAQEEVVFGFSSLNQAVTGQGAPTTALTRPTILEPKEGATVSSPFTISGKSAPYAEIEVYPKDGAYLLGKTTAGSDGTWKIPAATMASYDPITARQILNGQTSNWADDRNFSLNTSTCTSYIASASWLLRYDPGTNKEQWTLSVVPTACGRLIGPDKTDAAYQELVQKYANDPQWKNNDGGGMRRQFVCHLAIAKDKAEWNLEPFRPNVSHETAVAEKCNPI</sequence>
<feature type="signal peptide" evidence="1">
    <location>
        <begin position="1"/>
        <end position="21"/>
    </location>
</feature>
<dbReference type="InterPro" id="IPR019719">
    <property type="entry name" value="DUF2599"/>
</dbReference>
<accession>A0A5M8G076</accession>
<dbReference type="RefSeq" id="WP_150054731.1">
    <property type="nucleotide sequence ID" value="NZ_VWXT01000013.1"/>
</dbReference>
<dbReference type="Proteomes" id="UP000323909">
    <property type="component" value="Unassembled WGS sequence"/>
</dbReference>
<reference evidence="2 3" key="1">
    <citation type="submission" date="2019-09" db="EMBL/GenBank/DDBJ databases">
        <title>Genomic sequencing of 4 copper resistant soil isolates.</title>
        <authorList>
            <person name="Havryliuk O."/>
        </authorList>
    </citation>
    <scope>NUCLEOTIDE SEQUENCE [LARGE SCALE GENOMIC DNA]</scope>
    <source>
        <strain evidence="2 3">UKR4</strain>
    </source>
</reference>
<comment type="caution">
    <text evidence="2">The sequence shown here is derived from an EMBL/GenBank/DDBJ whole genome shotgun (WGS) entry which is preliminary data.</text>
</comment>
<dbReference type="Pfam" id="PF10783">
    <property type="entry name" value="DUF2599"/>
    <property type="match status" value="1"/>
</dbReference>
<feature type="chain" id="PRO_5024363678" evidence="1">
    <location>
        <begin position="22"/>
        <end position="505"/>
    </location>
</feature>
<evidence type="ECO:0000313" key="2">
    <source>
        <dbReference type="EMBL" id="KAA6189421.1"/>
    </source>
</evidence>
<name>A0A5M8G076_PSEVE</name>
<keyword evidence="1" id="KW-0732">Signal</keyword>
<dbReference type="AlphaFoldDB" id="A0A5M8G076"/>